<dbReference type="PANTHER" id="PTHR43105:SF10">
    <property type="entry name" value="NADH-QUINONE OXIDOREDUCTASE SUBUNIT G"/>
    <property type="match status" value="1"/>
</dbReference>
<organism evidence="7 8">
    <name type="scientific">Jonesia denitrificans (strain ATCC 14870 / DSM 20603 / BCRC 15368 / CIP 55.134 / JCM 11481 / NBRC 15587 / NCTC 10816 / Prevot 55134)</name>
    <name type="common">Listeria denitrificans</name>
    <dbReference type="NCBI Taxonomy" id="471856"/>
    <lineage>
        <taxon>Bacteria</taxon>
        <taxon>Bacillati</taxon>
        <taxon>Actinomycetota</taxon>
        <taxon>Actinomycetes</taxon>
        <taxon>Micrococcales</taxon>
        <taxon>Jonesiaceae</taxon>
        <taxon>Jonesia</taxon>
    </lineage>
</organism>
<dbReference type="GO" id="GO:0003954">
    <property type="term" value="F:NADH dehydrogenase activity"/>
    <property type="evidence" value="ECO:0007669"/>
    <property type="project" value="TreeGrafter"/>
</dbReference>
<keyword evidence="3" id="KW-0408">Iron</keyword>
<dbReference type="Proteomes" id="UP000000628">
    <property type="component" value="Chromosome"/>
</dbReference>
<gene>
    <name evidence="7" type="ordered locus">Jden_2361</name>
</gene>
<dbReference type="InterPro" id="IPR050123">
    <property type="entry name" value="Prok_molybdopt-oxidoreductase"/>
</dbReference>
<dbReference type="Gene3D" id="3.40.228.10">
    <property type="entry name" value="Dimethylsulfoxide Reductase, domain 2"/>
    <property type="match status" value="1"/>
</dbReference>
<accession>C7R2K4</accession>
<dbReference type="GO" id="GO:0016020">
    <property type="term" value="C:membrane"/>
    <property type="evidence" value="ECO:0007669"/>
    <property type="project" value="TreeGrafter"/>
</dbReference>
<evidence type="ECO:0000256" key="4">
    <source>
        <dbReference type="ARBA" id="ARBA00023014"/>
    </source>
</evidence>
<keyword evidence="1" id="KW-0004">4Fe-4S</keyword>
<dbReference type="HOGENOM" id="CLU_000422_13_4_11"/>
<dbReference type="PANTHER" id="PTHR43105">
    <property type="entry name" value="RESPIRATORY NITRATE REDUCTASE"/>
    <property type="match status" value="1"/>
</dbReference>
<evidence type="ECO:0000313" key="8">
    <source>
        <dbReference type="Proteomes" id="UP000000628"/>
    </source>
</evidence>
<dbReference type="InterPro" id="IPR006657">
    <property type="entry name" value="MoPterin_dinucl-bd_dom"/>
</dbReference>
<keyword evidence="2" id="KW-0479">Metal-binding</keyword>
<dbReference type="Gene3D" id="2.20.25.90">
    <property type="entry name" value="ADC-like domains"/>
    <property type="match status" value="1"/>
</dbReference>
<dbReference type="InterPro" id="IPR006656">
    <property type="entry name" value="Mopterin_OxRdtase"/>
</dbReference>
<dbReference type="eggNOG" id="COG3383">
    <property type="taxonomic scope" value="Bacteria"/>
</dbReference>
<dbReference type="Pfam" id="PF04879">
    <property type="entry name" value="Molybdop_Fe4S4"/>
    <property type="match status" value="1"/>
</dbReference>
<dbReference type="GO" id="GO:0022904">
    <property type="term" value="P:respiratory electron transport chain"/>
    <property type="evidence" value="ECO:0007669"/>
    <property type="project" value="TreeGrafter"/>
</dbReference>
<evidence type="ECO:0000256" key="3">
    <source>
        <dbReference type="ARBA" id="ARBA00023004"/>
    </source>
</evidence>
<dbReference type="Gene3D" id="3.40.50.740">
    <property type="match status" value="1"/>
</dbReference>
<dbReference type="InterPro" id="IPR009010">
    <property type="entry name" value="Asp_de-COase-like_dom_sf"/>
</dbReference>
<sequence>MTDTHCPYCALQCAMRLTSAPGTPPSSGAPAPTSERDASVGAEPRQFPTNQGGMCQKGWTSPQVLTTPDRLTTPLIRNTAGHLTPASWDDALDLIASTITTIQAEHGRDAIAVFGGGGLTNEKAYQLGKFARVALRTKNVDYNGRFCMSSAAAAANRSLGIDRGLPFPLTDLTGADAILLVGSNPADTMPPCVTHLQGARNRGGLIVLDPRRTATAELTGPIPPEGIHSTHGAHLQPIPGTDLAVLLGIAHVVVMEKLADHTYITNRTEGYDALAASLSPWWPERVAQLTGVAAEQLRWVARTLAAASPHHGGRGAYIITGRGIEQSRQGTNGVTAAINLALLLGLVGNVGSGFGTLTGQGNGQGGREHGQKADQLPGYRSITDPQAREHVASVWGVHPDDLPGAGQPAVELLNSLGQPGGPRALLVHGSNVVVSAPHVRRVQDRLAALDLLVVCDVVPSETALLADVVLPVAQWAEEDGTMTNLEGRVVRRRAAVSPPGQVRSELWVWQELARRLHAPGVWSTCPSEVFDELAAASAGGRADYSGLSYARLDEHERVTGGVDGSGLYWPVLGPNHPGTPRLFTDVFPTVSGRAALVPVQHDGPGDTVSAQFPVFLVTGRLLQHYQSGAQTRRVAALTQAVPGPYVEIHPHLAEVYSITEGDDVLLTTARGRARAAVRFTSTIRRDTVFMPFHWPGVGSVNRLTNPSTDPISGMPEFKVAAVQLARVTEDIA</sequence>
<evidence type="ECO:0000313" key="7">
    <source>
        <dbReference type="EMBL" id="ACV09995.1"/>
    </source>
</evidence>
<feature type="compositionally biased region" description="Low complexity" evidence="5">
    <location>
        <begin position="19"/>
        <end position="33"/>
    </location>
</feature>
<name>C7R2K4_JONDD</name>
<evidence type="ECO:0000256" key="1">
    <source>
        <dbReference type="ARBA" id="ARBA00022485"/>
    </source>
</evidence>
<keyword evidence="8" id="KW-1185">Reference proteome</keyword>
<protein>
    <submittedName>
        <fullName evidence="7">Molybdopterin oxidoreductase</fullName>
    </submittedName>
</protein>
<dbReference type="AlphaFoldDB" id="C7R2K4"/>
<keyword evidence="4" id="KW-0411">Iron-sulfur</keyword>
<dbReference type="Gene3D" id="2.40.40.20">
    <property type="match status" value="1"/>
</dbReference>
<dbReference type="GO" id="GO:0043546">
    <property type="term" value="F:molybdopterin cofactor binding"/>
    <property type="evidence" value="ECO:0007669"/>
    <property type="project" value="InterPro"/>
</dbReference>
<feature type="domain" description="4Fe-4S Mo/W bis-MGD-type" evidence="6">
    <location>
        <begin position="1"/>
        <end position="69"/>
    </location>
</feature>
<dbReference type="GO" id="GO:0051539">
    <property type="term" value="F:4 iron, 4 sulfur cluster binding"/>
    <property type="evidence" value="ECO:0007669"/>
    <property type="project" value="UniProtKB-KW"/>
</dbReference>
<feature type="region of interest" description="Disordered" evidence="5">
    <location>
        <begin position="19"/>
        <end position="66"/>
    </location>
</feature>
<dbReference type="Pfam" id="PF01568">
    <property type="entry name" value="Molydop_binding"/>
    <property type="match status" value="1"/>
</dbReference>
<dbReference type="RefSeq" id="WP_015772606.1">
    <property type="nucleotide sequence ID" value="NC_013174.1"/>
</dbReference>
<dbReference type="OrthoDB" id="7376058at2"/>
<evidence type="ECO:0000259" key="6">
    <source>
        <dbReference type="PROSITE" id="PS51669"/>
    </source>
</evidence>
<dbReference type="PROSITE" id="PS51669">
    <property type="entry name" value="4FE4S_MOW_BIS_MGD"/>
    <property type="match status" value="1"/>
</dbReference>
<dbReference type="InterPro" id="IPR006963">
    <property type="entry name" value="Mopterin_OxRdtase_4Fe-4S_dom"/>
</dbReference>
<reference evidence="7 8" key="1">
    <citation type="journal article" date="2009" name="Stand. Genomic Sci.">
        <title>Complete genome sequence of Jonesia denitrificans type strain (Prevot 55134).</title>
        <authorList>
            <person name="Pukall R."/>
            <person name="Gehrich-Schroter G."/>
            <person name="Lapidus A."/>
            <person name="Nolan M."/>
            <person name="Glavina Del Rio T."/>
            <person name="Lucas S."/>
            <person name="Chen F."/>
            <person name="Tice H."/>
            <person name="Pitluck S."/>
            <person name="Cheng J.F."/>
            <person name="Copeland A."/>
            <person name="Saunders E."/>
            <person name="Brettin T."/>
            <person name="Detter J.C."/>
            <person name="Bruce D."/>
            <person name="Goodwin L."/>
            <person name="Pati A."/>
            <person name="Ivanova N."/>
            <person name="Mavromatis K."/>
            <person name="Ovchinnikova G."/>
            <person name="Chen A."/>
            <person name="Palaniappan K."/>
            <person name="Land M."/>
            <person name="Hauser L."/>
            <person name="Chang Y.J."/>
            <person name="Jeffries C.D."/>
            <person name="Chain P."/>
            <person name="Goker M."/>
            <person name="Bristow J."/>
            <person name="Eisen J.A."/>
            <person name="Markowitz V."/>
            <person name="Hugenholtz P."/>
            <person name="Kyrpides N.C."/>
            <person name="Klenk H.P."/>
            <person name="Han C."/>
        </authorList>
    </citation>
    <scope>NUCLEOTIDE SEQUENCE [LARGE SCALE GENOMIC DNA]</scope>
    <source>
        <strain evidence="8">ATCC 14870 / DSM 20603 / BCRC 15368 / CIP 55.134 / JCM 11481 / NBRC 15587 / NCTC 10816 / Prevot 55134</strain>
    </source>
</reference>
<feature type="compositionally biased region" description="Polar residues" evidence="5">
    <location>
        <begin position="47"/>
        <end position="66"/>
    </location>
</feature>
<proteinExistence type="predicted"/>
<dbReference type="GO" id="GO:0046872">
    <property type="term" value="F:metal ion binding"/>
    <property type="evidence" value="ECO:0007669"/>
    <property type="project" value="UniProtKB-KW"/>
</dbReference>
<dbReference type="Pfam" id="PF00384">
    <property type="entry name" value="Molybdopterin"/>
    <property type="match status" value="1"/>
</dbReference>
<dbReference type="SUPFAM" id="SSF53706">
    <property type="entry name" value="Formate dehydrogenase/DMSO reductase, domains 1-3"/>
    <property type="match status" value="1"/>
</dbReference>
<dbReference type="KEGG" id="jde:Jden_2361"/>
<dbReference type="EMBL" id="CP001706">
    <property type="protein sequence ID" value="ACV09995.1"/>
    <property type="molecule type" value="Genomic_DNA"/>
</dbReference>
<dbReference type="CDD" id="cd00508">
    <property type="entry name" value="MopB_CT_Fdh-Nap-like"/>
    <property type="match status" value="1"/>
</dbReference>
<evidence type="ECO:0000256" key="5">
    <source>
        <dbReference type="SAM" id="MobiDB-lite"/>
    </source>
</evidence>
<dbReference type="SUPFAM" id="SSF50692">
    <property type="entry name" value="ADC-like"/>
    <property type="match status" value="1"/>
</dbReference>
<dbReference type="STRING" id="471856.Jden_2361"/>
<evidence type="ECO:0000256" key="2">
    <source>
        <dbReference type="ARBA" id="ARBA00022723"/>
    </source>
</evidence>